<reference evidence="2" key="2">
    <citation type="submission" date="2020-09" db="EMBL/GenBank/DDBJ databases">
        <authorList>
            <person name="Sun Q."/>
            <person name="Zhou Y."/>
        </authorList>
    </citation>
    <scope>NUCLEOTIDE SEQUENCE</scope>
    <source>
        <strain evidence="2">CGMCC 4.7272</strain>
    </source>
</reference>
<dbReference type="EMBL" id="BMMU01000005">
    <property type="protein sequence ID" value="GGJ24260.1"/>
    <property type="molecule type" value="Genomic_DNA"/>
</dbReference>
<organism evidence="2 3">
    <name type="scientific">Streptomyces lacrimifluminis</name>
    <dbReference type="NCBI Taxonomy" id="1500077"/>
    <lineage>
        <taxon>Bacteria</taxon>
        <taxon>Bacillati</taxon>
        <taxon>Actinomycetota</taxon>
        <taxon>Actinomycetes</taxon>
        <taxon>Kitasatosporales</taxon>
        <taxon>Streptomycetaceae</taxon>
        <taxon>Streptomyces</taxon>
    </lineage>
</organism>
<accession>A0A917NSR4</accession>
<evidence type="ECO:0000256" key="1">
    <source>
        <dbReference type="SAM" id="MobiDB-lite"/>
    </source>
</evidence>
<reference evidence="2" key="1">
    <citation type="journal article" date="2014" name="Int. J. Syst. Evol. Microbiol.">
        <title>Complete genome sequence of Corynebacterium casei LMG S-19264T (=DSM 44701T), isolated from a smear-ripened cheese.</title>
        <authorList>
            <consortium name="US DOE Joint Genome Institute (JGI-PGF)"/>
            <person name="Walter F."/>
            <person name="Albersmeier A."/>
            <person name="Kalinowski J."/>
            <person name="Ruckert C."/>
        </authorList>
    </citation>
    <scope>NUCLEOTIDE SEQUENCE</scope>
    <source>
        <strain evidence="2">CGMCC 4.7272</strain>
    </source>
</reference>
<gene>
    <name evidence="2" type="ORF">GCM10012282_20910</name>
</gene>
<evidence type="ECO:0000313" key="2">
    <source>
        <dbReference type="EMBL" id="GGJ24260.1"/>
    </source>
</evidence>
<dbReference type="AlphaFoldDB" id="A0A917NSR4"/>
<dbReference type="Proteomes" id="UP000625682">
    <property type="component" value="Unassembled WGS sequence"/>
</dbReference>
<protein>
    <submittedName>
        <fullName evidence="2">Uncharacterized protein</fullName>
    </submittedName>
</protein>
<comment type="caution">
    <text evidence="2">The sequence shown here is derived from an EMBL/GenBank/DDBJ whole genome shotgun (WGS) entry which is preliminary data.</text>
</comment>
<feature type="region of interest" description="Disordered" evidence="1">
    <location>
        <begin position="75"/>
        <end position="126"/>
    </location>
</feature>
<proteinExistence type="predicted"/>
<name>A0A917NSR4_9ACTN</name>
<evidence type="ECO:0000313" key="3">
    <source>
        <dbReference type="Proteomes" id="UP000625682"/>
    </source>
</evidence>
<feature type="region of interest" description="Disordered" evidence="1">
    <location>
        <begin position="15"/>
        <end position="36"/>
    </location>
</feature>
<sequence length="126" mass="12982">MTRIAERVDIGTTVVIPHGPHEQGGPPGGVVSHSPENLIQGERLLPNGNQLDGLQSRLLTGMIIEGCHTPMVPRTELPARPAFEDEAVQADSGSLGAAAPRAGTGRGGGGEKPTRTPPLRSAAEPS</sequence>
<keyword evidence="3" id="KW-1185">Reference proteome</keyword>